<proteinExistence type="predicted"/>
<dbReference type="AlphaFoldDB" id="A0A811P397"/>
<evidence type="ECO:0000313" key="7">
    <source>
        <dbReference type="EMBL" id="CAD6231745.1"/>
    </source>
</evidence>
<evidence type="ECO:0000256" key="1">
    <source>
        <dbReference type="ARBA" id="ARBA00022723"/>
    </source>
</evidence>
<evidence type="ECO:0000256" key="4">
    <source>
        <dbReference type="PROSITE-ProRule" id="PRU00470"/>
    </source>
</evidence>
<keyword evidence="1" id="KW-0479">Metal-binding</keyword>
<organism evidence="7 8">
    <name type="scientific">Miscanthus lutarioriparius</name>
    <dbReference type="NCBI Taxonomy" id="422564"/>
    <lineage>
        <taxon>Eukaryota</taxon>
        <taxon>Viridiplantae</taxon>
        <taxon>Streptophyta</taxon>
        <taxon>Embryophyta</taxon>
        <taxon>Tracheophyta</taxon>
        <taxon>Spermatophyta</taxon>
        <taxon>Magnoliopsida</taxon>
        <taxon>Liliopsida</taxon>
        <taxon>Poales</taxon>
        <taxon>Poaceae</taxon>
        <taxon>PACMAD clade</taxon>
        <taxon>Panicoideae</taxon>
        <taxon>Andropogonodae</taxon>
        <taxon>Andropogoneae</taxon>
        <taxon>Saccharinae</taxon>
        <taxon>Miscanthus</taxon>
    </lineage>
</organism>
<feature type="region of interest" description="Disordered" evidence="5">
    <location>
        <begin position="20"/>
        <end position="40"/>
    </location>
</feature>
<keyword evidence="2 4" id="KW-0863">Zinc-finger</keyword>
<dbReference type="PANTHER" id="PTHR31251:SF204">
    <property type="entry name" value="SQUAMOSA PROMOTER-BINDING-LIKE PROTEIN 1"/>
    <property type="match status" value="1"/>
</dbReference>
<dbReference type="GO" id="GO:0003677">
    <property type="term" value="F:DNA binding"/>
    <property type="evidence" value="ECO:0007669"/>
    <property type="project" value="InterPro"/>
</dbReference>
<dbReference type="PANTHER" id="PTHR31251">
    <property type="entry name" value="SQUAMOSA PROMOTER-BINDING-LIKE PROTEIN 4"/>
    <property type="match status" value="1"/>
</dbReference>
<feature type="domain" description="SBP-type" evidence="6">
    <location>
        <begin position="1"/>
        <end position="28"/>
    </location>
</feature>
<evidence type="ECO:0000256" key="2">
    <source>
        <dbReference type="ARBA" id="ARBA00022771"/>
    </source>
</evidence>
<name>A0A811P397_9POAL</name>
<dbReference type="SUPFAM" id="SSF103612">
    <property type="entry name" value="SBT domain"/>
    <property type="match status" value="1"/>
</dbReference>
<gene>
    <name evidence="7" type="ORF">NCGR_LOCUS21676</name>
</gene>
<evidence type="ECO:0000259" key="6">
    <source>
        <dbReference type="PROSITE" id="PS51141"/>
    </source>
</evidence>
<dbReference type="OrthoDB" id="1732649at2759"/>
<reference evidence="7" key="1">
    <citation type="submission" date="2020-10" db="EMBL/GenBank/DDBJ databases">
        <authorList>
            <person name="Han B."/>
            <person name="Lu T."/>
            <person name="Zhao Q."/>
            <person name="Huang X."/>
            <person name="Zhao Y."/>
        </authorList>
    </citation>
    <scope>NUCLEOTIDE SEQUENCE</scope>
</reference>
<evidence type="ECO:0000256" key="3">
    <source>
        <dbReference type="ARBA" id="ARBA00022833"/>
    </source>
</evidence>
<comment type="caution">
    <text evidence="7">The sequence shown here is derived from an EMBL/GenBank/DDBJ whole genome shotgun (WGS) entry which is preliminary data.</text>
</comment>
<dbReference type="GO" id="GO:0005634">
    <property type="term" value="C:nucleus"/>
    <property type="evidence" value="ECO:0007669"/>
    <property type="project" value="InterPro"/>
</dbReference>
<keyword evidence="3" id="KW-0862">Zinc</keyword>
<sequence length="172" mass="19369">MRFIQEFDEGKKSCRSRLAKHNGRRRKVQPQAAVNGNSMNENQSLSSALFLLLKQLSGLEPQSYQDILKNVNSNSISSNAGNNAANGSIVHEQTIRSTPIGRESLAEEPPVKRRVQDFDLNDACTEEAESRTDKIVFKLFGKEPKDFPVDLREQVIYHVTNWNHVSLTTLSV</sequence>
<evidence type="ECO:0000256" key="5">
    <source>
        <dbReference type="SAM" id="MobiDB-lite"/>
    </source>
</evidence>
<keyword evidence="8" id="KW-1185">Reference proteome</keyword>
<dbReference type="GO" id="GO:0008270">
    <property type="term" value="F:zinc ion binding"/>
    <property type="evidence" value="ECO:0007669"/>
    <property type="project" value="UniProtKB-KW"/>
</dbReference>
<dbReference type="Proteomes" id="UP000604825">
    <property type="component" value="Unassembled WGS sequence"/>
</dbReference>
<dbReference type="EMBL" id="CAJGYO010000005">
    <property type="protein sequence ID" value="CAD6231745.1"/>
    <property type="molecule type" value="Genomic_DNA"/>
</dbReference>
<dbReference type="InterPro" id="IPR036893">
    <property type="entry name" value="SBP_sf"/>
</dbReference>
<dbReference type="InterPro" id="IPR004333">
    <property type="entry name" value="SBP_dom"/>
</dbReference>
<dbReference type="InterPro" id="IPR044817">
    <property type="entry name" value="SBP-like"/>
</dbReference>
<accession>A0A811P397</accession>
<evidence type="ECO:0000313" key="8">
    <source>
        <dbReference type="Proteomes" id="UP000604825"/>
    </source>
</evidence>
<protein>
    <recommendedName>
        <fullName evidence="6">SBP-type domain-containing protein</fullName>
    </recommendedName>
</protein>
<dbReference type="PROSITE" id="PS51141">
    <property type="entry name" value="ZF_SBP"/>
    <property type="match status" value="1"/>
</dbReference>